<gene>
    <name evidence="1" type="ORF">J7302_18385</name>
</gene>
<sequence length="257" mass="29010">MAKIGRVEDLPGWFNLREYQSCESFMAIDWLTCLKTRQLIIELISIGDIYGASDLAERVRNDPTDCFRLDWEALESPVRPLSFADIAFKGGMSLMLGPAFPKEAEQWAQTANKIAAGDWIPDSSMRTPIENSNDESRSLFVNLRATDSVLKDAFSAWLKDVRSQQRTASKRERPAYHSWARYGLLPYLDLFIWTKLTGNQIPYQLMSEAVGYCQGGSSKGGESFQRNVRPLRLNLPQKLAELEALAAIEAHQEEPAT</sequence>
<dbReference type="RefSeq" id="WP_215377899.1">
    <property type="nucleotide sequence ID" value="NZ_JAGTIS010000010.1"/>
</dbReference>
<proteinExistence type="predicted"/>
<dbReference type="InterPro" id="IPR045664">
    <property type="entry name" value="DUF6387"/>
</dbReference>
<dbReference type="EMBL" id="JAGTIS010000010">
    <property type="protein sequence ID" value="MBT8768079.1"/>
    <property type="molecule type" value="Genomic_DNA"/>
</dbReference>
<name>A0ABS5XK45_9GAMM</name>
<dbReference type="Proteomes" id="UP001519667">
    <property type="component" value="Unassembled WGS sequence"/>
</dbReference>
<keyword evidence="2" id="KW-1185">Reference proteome</keyword>
<evidence type="ECO:0000313" key="1">
    <source>
        <dbReference type="EMBL" id="MBT8768079.1"/>
    </source>
</evidence>
<evidence type="ECO:0000313" key="2">
    <source>
        <dbReference type="Proteomes" id="UP001519667"/>
    </source>
</evidence>
<organism evidence="1 2">
    <name type="scientific">Metapseudomonas boanensis</name>
    <dbReference type="NCBI Taxonomy" id="2822138"/>
    <lineage>
        <taxon>Bacteria</taxon>
        <taxon>Pseudomonadati</taxon>
        <taxon>Pseudomonadota</taxon>
        <taxon>Gammaproteobacteria</taxon>
        <taxon>Pseudomonadales</taxon>
        <taxon>Pseudomonadaceae</taxon>
        <taxon>Metapseudomonas</taxon>
    </lineage>
</organism>
<accession>A0ABS5XK45</accession>
<comment type="caution">
    <text evidence="1">The sequence shown here is derived from an EMBL/GenBank/DDBJ whole genome shotgun (WGS) entry which is preliminary data.</text>
</comment>
<protein>
    <submittedName>
        <fullName evidence="1">Uncharacterized protein</fullName>
    </submittedName>
</protein>
<dbReference type="Pfam" id="PF19924">
    <property type="entry name" value="DUF6387"/>
    <property type="match status" value="1"/>
</dbReference>
<reference evidence="1 2" key="1">
    <citation type="submission" date="2021-04" db="EMBL/GenBank/DDBJ databases">
        <title>Pseudomonas boanensis sp. nov., a bacterium isolated from river water used for household purposes in Boane District, Mozambique.</title>
        <authorList>
            <person name="Nicklasson M."/>
            <person name="Martin-Rodriguez A.J."/>
            <person name="Thorell K."/>
            <person name="Neves L."/>
            <person name="Mussagy A."/>
            <person name="Rydberg H.A."/>
            <person name="Hernroth B."/>
            <person name="Svensson-Stadler L."/>
            <person name="Sjoling A."/>
        </authorList>
    </citation>
    <scope>NUCLEOTIDE SEQUENCE [LARGE SCALE GENOMIC DNA]</scope>
    <source>
        <strain evidence="1 2">DB1</strain>
    </source>
</reference>